<dbReference type="Pfam" id="PF13843">
    <property type="entry name" value="DDE_Tnp_1_7"/>
    <property type="match status" value="1"/>
</dbReference>
<keyword evidence="3" id="KW-1185">Reference proteome</keyword>
<dbReference type="EMBL" id="JAWDGP010000872">
    <property type="protein sequence ID" value="KAK3796571.1"/>
    <property type="molecule type" value="Genomic_DNA"/>
</dbReference>
<evidence type="ECO:0000313" key="3">
    <source>
        <dbReference type="Proteomes" id="UP001283361"/>
    </source>
</evidence>
<dbReference type="PANTHER" id="PTHR46599:SF3">
    <property type="entry name" value="PIGGYBAC TRANSPOSABLE ELEMENT-DERIVED PROTEIN 4"/>
    <property type="match status" value="1"/>
</dbReference>
<sequence>MGSYRHYWSTHPLLNVQQVSSVMGRERFEKITQYFHLNDDEQGDRTTEGYDPMLKIRPVLDHVRSACLNVYAPSCQLSIDEGMIGFKGRVYFRQYLPSKPERYGIKFLIYFSKALTAVPPPGPIVKAGPWALPKSKQKKGESIMLQDGNLVATQWTDKRQVNIVSTNCSSGTATTSRRSRSGREDGVLTLPTDIARIIQWVVLVANGGINFLLQISIVNSFILMKKNSSGAKRRSAAQEQVYFRVDLCQSLLQRTGKRNSTTAEVPSVASYAPTCIPDSHKLTKLPGRHRVCYQCSQDKRKTGSGRTPETIFGCTTCNVRLCKGHCFANFHNF</sequence>
<dbReference type="InterPro" id="IPR029526">
    <property type="entry name" value="PGBD"/>
</dbReference>
<protein>
    <recommendedName>
        <fullName evidence="1">PiggyBac transposable element-derived protein domain-containing protein</fullName>
    </recommendedName>
</protein>
<proteinExistence type="predicted"/>
<gene>
    <name evidence="2" type="ORF">RRG08_057822</name>
</gene>
<feature type="domain" description="PiggyBac transposable element-derived protein" evidence="1">
    <location>
        <begin position="3"/>
        <end position="108"/>
    </location>
</feature>
<reference evidence="2" key="1">
    <citation type="journal article" date="2023" name="G3 (Bethesda)">
        <title>A reference genome for the long-term kleptoplast-retaining sea slug Elysia crispata morphotype clarki.</title>
        <authorList>
            <person name="Eastman K.E."/>
            <person name="Pendleton A.L."/>
            <person name="Shaikh M.A."/>
            <person name="Suttiyut T."/>
            <person name="Ogas R."/>
            <person name="Tomko P."/>
            <person name="Gavelis G."/>
            <person name="Widhalm J.R."/>
            <person name="Wisecaver J.H."/>
        </authorList>
    </citation>
    <scope>NUCLEOTIDE SEQUENCE</scope>
    <source>
        <strain evidence="2">ECLA1</strain>
    </source>
</reference>
<evidence type="ECO:0000259" key="1">
    <source>
        <dbReference type="Pfam" id="PF13843"/>
    </source>
</evidence>
<evidence type="ECO:0000313" key="2">
    <source>
        <dbReference type="EMBL" id="KAK3796571.1"/>
    </source>
</evidence>
<name>A0AAE1B0G3_9GAST</name>
<organism evidence="2 3">
    <name type="scientific">Elysia crispata</name>
    <name type="common">lettuce slug</name>
    <dbReference type="NCBI Taxonomy" id="231223"/>
    <lineage>
        <taxon>Eukaryota</taxon>
        <taxon>Metazoa</taxon>
        <taxon>Spiralia</taxon>
        <taxon>Lophotrochozoa</taxon>
        <taxon>Mollusca</taxon>
        <taxon>Gastropoda</taxon>
        <taxon>Heterobranchia</taxon>
        <taxon>Euthyneura</taxon>
        <taxon>Panpulmonata</taxon>
        <taxon>Sacoglossa</taxon>
        <taxon>Placobranchoidea</taxon>
        <taxon>Plakobranchidae</taxon>
        <taxon>Elysia</taxon>
    </lineage>
</organism>
<accession>A0AAE1B0G3</accession>
<comment type="caution">
    <text evidence="2">The sequence shown here is derived from an EMBL/GenBank/DDBJ whole genome shotgun (WGS) entry which is preliminary data.</text>
</comment>
<dbReference type="Proteomes" id="UP001283361">
    <property type="component" value="Unassembled WGS sequence"/>
</dbReference>
<dbReference type="AlphaFoldDB" id="A0AAE1B0G3"/>
<dbReference type="PANTHER" id="PTHR46599">
    <property type="entry name" value="PIGGYBAC TRANSPOSABLE ELEMENT-DERIVED PROTEIN 4"/>
    <property type="match status" value="1"/>
</dbReference>